<keyword evidence="2" id="KW-1185">Reference proteome</keyword>
<dbReference type="Proteomes" id="UP000287166">
    <property type="component" value="Unassembled WGS sequence"/>
</dbReference>
<dbReference type="STRING" id="139825.A0A401H1S0"/>
<dbReference type="GeneID" id="38785256"/>
<dbReference type="AlphaFoldDB" id="A0A401H1S0"/>
<comment type="caution">
    <text evidence="1">The sequence shown here is derived from an EMBL/GenBank/DDBJ whole genome shotgun (WGS) entry which is preliminary data.</text>
</comment>
<evidence type="ECO:0000313" key="1">
    <source>
        <dbReference type="EMBL" id="GBE88339.1"/>
    </source>
</evidence>
<gene>
    <name evidence="1" type="ORF">SCP_1301540</name>
</gene>
<sequence>MIAHQNVRPGVTPSIPALTFSIEDLFQALTLITGRDFDEAWHLVVLQLVANEAAADTDAAAIMTTPVTAPIIAAPTAATIAAPAAAAVVAAPAAAPPIIPAAALIVAAPVAAAVIAAPAAAPIVAPPVAAAVAAAPVINAPVAAPITAPLIVTPVIAAPAAPVAVILNAAPVAAPAVAAGPTAPAATGGGNAPLPNNTQDVLRAAIQAALAQANQPVPVLPGRWYVVTRGRGAIGVFQGWHSISPLVSGMPTAVCEHVASWDVSFQQFREAVAADNVQLLP</sequence>
<name>A0A401H1S0_9APHY</name>
<evidence type="ECO:0000313" key="2">
    <source>
        <dbReference type="Proteomes" id="UP000287166"/>
    </source>
</evidence>
<accession>A0A401H1S0</accession>
<reference evidence="1 2" key="1">
    <citation type="journal article" date="2018" name="Sci. Rep.">
        <title>Genome sequence of the cauliflower mushroom Sparassis crispa (Hanabiratake) and its association with beneficial usage.</title>
        <authorList>
            <person name="Kiyama R."/>
            <person name="Furutani Y."/>
            <person name="Kawaguchi K."/>
            <person name="Nakanishi T."/>
        </authorList>
    </citation>
    <scope>NUCLEOTIDE SEQUENCE [LARGE SCALE GENOMIC DNA]</scope>
</reference>
<protein>
    <submittedName>
        <fullName evidence="1">Uncharacterized protein</fullName>
    </submittedName>
</protein>
<proteinExistence type="predicted"/>
<dbReference type="RefSeq" id="XP_027619252.1">
    <property type="nucleotide sequence ID" value="XM_027763451.1"/>
</dbReference>
<dbReference type="InParanoid" id="A0A401H1S0"/>
<organism evidence="1 2">
    <name type="scientific">Sparassis crispa</name>
    <dbReference type="NCBI Taxonomy" id="139825"/>
    <lineage>
        <taxon>Eukaryota</taxon>
        <taxon>Fungi</taxon>
        <taxon>Dikarya</taxon>
        <taxon>Basidiomycota</taxon>
        <taxon>Agaricomycotina</taxon>
        <taxon>Agaricomycetes</taxon>
        <taxon>Polyporales</taxon>
        <taxon>Sparassidaceae</taxon>
        <taxon>Sparassis</taxon>
    </lineage>
</organism>
<dbReference type="EMBL" id="BFAD01000013">
    <property type="protein sequence ID" value="GBE88339.1"/>
    <property type="molecule type" value="Genomic_DNA"/>
</dbReference>
<dbReference type="OrthoDB" id="2804415at2759"/>